<comment type="caution">
    <text evidence="2">The sequence shown here is derived from an EMBL/GenBank/DDBJ whole genome shotgun (WGS) entry which is preliminary data.</text>
</comment>
<dbReference type="Gene3D" id="1.20.120.1870">
    <property type="entry name" value="Fic/DOC protein, Fido domain"/>
    <property type="match status" value="1"/>
</dbReference>
<evidence type="ECO:0000313" key="3">
    <source>
        <dbReference type="Proteomes" id="UP000178098"/>
    </source>
</evidence>
<dbReference type="InterPro" id="IPR036597">
    <property type="entry name" value="Fido-like_dom_sf"/>
</dbReference>
<dbReference type="NCBIfam" id="TIGR01550">
    <property type="entry name" value="DOC_P1"/>
    <property type="match status" value="1"/>
</dbReference>
<dbReference type="GO" id="GO:0016301">
    <property type="term" value="F:kinase activity"/>
    <property type="evidence" value="ECO:0007669"/>
    <property type="project" value="InterPro"/>
</dbReference>
<name>A0A1F7HG51_9BACT</name>
<dbReference type="InterPro" id="IPR006440">
    <property type="entry name" value="Doc"/>
</dbReference>
<evidence type="ECO:0000259" key="1">
    <source>
        <dbReference type="PROSITE" id="PS51459"/>
    </source>
</evidence>
<dbReference type="PIRSF" id="PIRSF018297">
    <property type="entry name" value="Doc"/>
    <property type="match status" value="1"/>
</dbReference>
<gene>
    <name evidence="2" type="ORF">A3D08_02550</name>
</gene>
<protein>
    <recommendedName>
        <fullName evidence="1">Fido domain-containing protein</fullName>
    </recommendedName>
</protein>
<dbReference type="SUPFAM" id="SSF140931">
    <property type="entry name" value="Fic-like"/>
    <property type="match status" value="1"/>
</dbReference>
<reference evidence="2 3" key="1">
    <citation type="journal article" date="2016" name="Nat. Commun.">
        <title>Thousands of microbial genomes shed light on interconnected biogeochemical processes in an aquifer system.</title>
        <authorList>
            <person name="Anantharaman K."/>
            <person name="Brown C.T."/>
            <person name="Hug L.A."/>
            <person name="Sharon I."/>
            <person name="Castelle C.J."/>
            <person name="Probst A.J."/>
            <person name="Thomas B.C."/>
            <person name="Singh A."/>
            <person name="Wilkins M.J."/>
            <person name="Karaoz U."/>
            <person name="Brodie E.L."/>
            <person name="Williams K.H."/>
            <person name="Hubbard S.S."/>
            <person name="Banfield J.F."/>
        </authorList>
    </citation>
    <scope>NUCLEOTIDE SEQUENCE [LARGE SCALE GENOMIC DNA]</scope>
</reference>
<organism evidence="2 3">
    <name type="scientific">Candidatus Roizmanbacteria bacterium RIFCSPHIGHO2_02_FULL_43_11</name>
    <dbReference type="NCBI Taxonomy" id="1802043"/>
    <lineage>
        <taxon>Bacteria</taxon>
        <taxon>Candidatus Roizmaniibacteriota</taxon>
    </lineage>
</organism>
<dbReference type="EMBL" id="MFZT01000032">
    <property type="protein sequence ID" value="OGK30217.1"/>
    <property type="molecule type" value="Genomic_DNA"/>
</dbReference>
<proteinExistence type="predicted"/>
<evidence type="ECO:0000313" key="2">
    <source>
        <dbReference type="EMBL" id="OGK30217.1"/>
    </source>
</evidence>
<dbReference type="AlphaFoldDB" id="A0A1F7HG51"/>
<dbReference type="InterPro" id="IPR003812">
    <property type="entry name" value="Fido"/>
</dbReference>
<dbReference type="PANTHER" id="PTHR39426:SF1">
    <property type="entry name" value="HOMOLOGY TO DEATH-ON-CURING PROTEIN OF PHAGE P1"/>
    <property type="match status" value="1"/>
</dbReference>
<feature type="domain" description="Fido" evidence="1">
    <location>
        <begin position="7"/>
        <end position="125"/>
    </location>
</feature>
<accession>A0A1F7HG51</accession>
<dbReference type="Proteomes" id="UP000178098">
    <property type="component" value="Unassembled WGS sequence"/>
</dbReference>
<dbReference type="PROSITE" id="PS51459">
    <property type="entry name" value="FIDO"/>
    <property type="match status" value="1"/>
</dbReference>
<sequence length="131" mass="14718">MNDIQFLSIEEVVIIHEKMIAIGGGASDILNIDLLHASVERPRAMFGGTYVYISIFDMAAALIQSLVKNHPFLDGNKRTAFFSGMRFLEINGHQLSANREEIVTFIVSIDQDNLSIEKISQWLSQRAHKQA</sequence>
<dbReference type="PANTHER" id="PTHR39426">
    <property type="entry name" value="HOMOLOGY TO DEATH-ON-CURING PROTEIN OF PHAGE P1"/>
    <property type="match status" value="1"/>
</dbReference>
<dbReference type="Pfam" id="PF02661">
    <property type="entry name" value="Fic"/>
    <property type="match status" value="1"/>
</dbReference>
<dbReference type="InterPro" id="IPR053737">
    <property type="entry name" value="Type_II_TA_Toxin"/>
</dbReference>